<evidence type="ECO:0000313" key="1">
    <source>
        <dbReference type="EMBL" id="CAG8523836.1"/>
    </source>
</evidence>
<name>A0ACA9LD96_9GLOM</name>
<keyword evidence="2" id="KW-1185">Reference proteome</keyword>
<evidence type="ECO:0000313" key="2">
    <source>
        <dbReference type="Proteomes" id="UP000789525"/>
    </source>
</evidence>
<dbReference type="EMBL" id="CAJVPT010005788">
    <property type="protein sequence ID" value="CAG8523836.1"/>
    <property type="molecule type" value="Genomic_DNA"/>
</dbReference>
<comment type="caution">
    <text evidence="1">The sequence shown here is derived from an EMBL/GenBank/DDBJ whole genome shotgun (WGS) entry which is preliminary data.</text>
</comment>
<reference evidence="1" key="1">
    <citation type="submission" date="2021-06" db="EMBL/GenBank/DDBJ databases">
        <authorList>
            <person name="Kallberg Y."/>
            <person name="Tangrot J."/>
            <person name="Rosling A."/>
        </authorList>
    </citation>
    <scope>NUCLEOTIDE SEQUENCE</scope>
    <source>
        <strain evidence="1">CL356</strain>
    </source>
</reference>
<protein>
    <submittedName>
        <fullName evidence="1">13200_t:CDS:1</fullName>
    </submittedName>
</protein>
<organism evidence="1 2">
    <name type="scientific">Acaulospora colombiana</name>
    <dbReference type="NCBI Taxonomy" id="27376"/>
    <lineage>
        <taxon>Eukaryota</taxon>
        <taxon>Fungi</taxon>
        <taxon>Fungi incertae sedis</taxon>
        <taxon>Mucoromycota</taxon>
        <taxon>Glomeromycotina</taxon>
        <taxon>Glomeromycetes</taxon>
        <taxon>Diversisporales</taxon>
        <taxon>Acaulosporaceae</taxon>
        <taxon>Acaulospora</taxon>
    </lineage>
</organism>
<accession>A0ACA9LD96</accession>
<gene>
    <name evidence="1" type="ORF">ACOLOM_LOCUS3776</name>
</gene>
<proteinExistence type="predicted"/>
<sequence>MPLLTLDKDLRFFYNIFSPKGSVLDASKPIILFVHPIFFDQTFFAPQYTDERLVERYNLVSRSSNPAWSTQTTLDDEKYDFDKVVRDIFRFLDALEIEKCHLLGVAIGATLAVRMAMLHAERVLSLTLCSMGPPAPTADWVEQHKAILETVLDGGDMTFEDVVSAGLKTYFGEKNANEEDAKNYVAANPNMSNKRQLTKVYSSHFDQTAPPESDWKRIKIPLALYTIAVRWPIFMVETDQYNTDDYKTTAKASTGSVLDASKPIVLFLHPMFFDQTFFTPQYTEEGLVERYNLILLDHHYHGGTQTTLDDEKYDFDKVIRDIFRFLDALEIEKCHLLGVATGATLAVRMAMLHIERTADWVEQHKAIMETVLDGGDMTFEEVVRDRLARYFPNRTYHGLTISLALTTGHKDLADPMQSKGSETVEEESRSKGWFVWSEAPGLSSDPPFSDVSEWTEFETNVWEANTTEGSASSALPTRWAPSNRIAGTLIKQSRKLPYAVYLKSNPIVIVMPLLTIDQDLRFFYNIFSPKGSLLDASKPTILFLHPVFFDQGFFAPQYTDEGLIERYNLILLDHHYHGGTQNTLDDEKYDFDMVIRDIFRFLDTLEIEKCHILGVATGAVLAVRMAMMHVERVLSLTLCSMGPPAPTAEFIQQHMAILELAINKGDNTLEEIVSAGFKSLFGPKRTAHLYLQERAFGFGASLSPEYGLGIDNAVQFEIVTPDGELRTANAYQHKDLFWASRGGGPQDPTLQSLVVWLSFSLNYTSPSYRNPLRIYLLLQPDLSARNFSGYTFSTISLSGDNSGTNAGAGILGSILLPASLFPEGSVDDLVDFLMQAPFSSVFHLVTGKKVARVTSDATAVHPAWRRPIHHLVLTTGWDTNIMFPERRRRRDQIMEQTQKLTALVPDSGCYVNDMPLVTVDQDLRFFYNVFSPKGSILDTSKPVILLLHPTFFDQTFFAPQYTDEELAEKYNLIVLDHHYHGGTQVTLDDGKYDFDKNPDDIAKHRALLELTLEAEDDYADALPDMVSAGMKTLFGRKGQPEEEQQRWMATNQITPMNKQLLRKVYSSIFDRTAPPSDAWQRIKIPVLIAHGEADIPYPPSIAKANWELFSEATTREVQIIRCQRSFSILGCPKHRNLSHIGRLVGCAPGGPDGHPTSGEDPQSAVMFYATTCRVLEAILAGEDGTDELPSNIIAAGRALLFGKKGRTATSKFVPSNRKLFKKVYSAILDRQPPPASEWKKIKMPVLLVHAENYDLLSEASNKEIIILDNAAHLFTWPEAERVNPMIAKYLQQYPATA</sequence>
<dbReference type="Proteomes" id="UP000789525">
    <property type="component" value="Unassembled WGS sequence"/>
</dbReference>